<keyword evidence="1" id="KW-0472">Membrane</keyword>
<protein>
    <recommendedName>
        <fullName evidence="3">Gas vesicle protein</fullName>
    </recommendedName>
</protein>
<feature type="transmembrane region" description="Helical" evidence="1">
    <location>
        <begin position="15"/>
        <end position="34"/>
    </location>
</feature>
<reference evidence="2" key="1">
    <citation type="journal article" date="2015" name="Nature">
        <title>Complex archaea that bridge the gap between prokaryotes and eukaryotes.</title>
        <authorList>
            <person name="Spang A."/>
            <person name="Saw J.H."/>
            <person name="Jorgensen S.L."/>
            <person name="Zaremba-Niedzwiedzka K."/>
            <person name="Martijn J."/>
            <person name="Lind A.E."/>
            <person name="van Eijk R."/>
            <person name="Schleper C."/>
            <person name="Guy L."/>
            <person name="Ettema T.J."/>
        </authorList>
    </citation>
    <scope>NUCLEOTIDE SEQUENCE</scope>
</reference>
<name>A0A0F9VF93_9ZZZZ</name>
<evidence type="ECO:0000256" key="1">
    <source>
        <dbReference type="SAM" id="Phobius"/>
    </source>
</evidence>
<keyword evidence="1" id="KW-0812">Transmembrane</keyword>
<comment type="caution">
    <text evidence="2">The sequence shown here is derived from an EMBL/GenBank/DDBJ whole genome shotgun (WGS) entry which is preliminary data.</text>
</comment>
<dbReference type="AlphaFoldDB" id="A0A0F9VF93"/>
<evidence type="ECO:0000313" key="2">
    <source>
        <dbReference type="EMBL" id="KKO02730.1"/>
    </source>
</evidence>
<dbReference type="Pfam" id="PF12732">
    <property type="entry name" value="YtxH"/>
    <property type="match status" value="1"/>
</dbReference>
<dbReference type="EMBL" id="LAZR01000029">
    <property type="protein sequence ID" value="KKO02730.1"/>
    <property type="molecule type" value="Genomic_DNA"/>
</dbReference>
<keyword evidence="1" id="KW-1133">Transmembrane helix</keyword>
<organism evidence="2">
    <name type="scientific">marine sediment metagenome</name>
    <dbReference type="NCBI Taxonomy" id="412755"/>
    <lineage>
        <taxon>unclassified sequences</taxon>
        <taxon>metagenomes</taxon>
        <taxon>ecological metagenomes</taxon>
    </lineage>
</organism>
<proteinExistence type="predicted"/>
<gene>
    <name evidence="2" type="ORF">LCGC14_0101790</name>
</gene>
<accession>A0A0F9VF93</accession>
<dbReference type="InterPro" id="IPR024623">
    <property type="entry name" value="YtxH"/>
</dbReference>
<sequence>MTVQKTTKKGTGKKILAAAILGVLAGMLLAPKAGKKLRKDLKNIAQKMEKEIIRQAGRTKKLTQGKYEDIVETMVNSYTKAKKIKKEDVKAITRNLKKIWIDLVKKIKSR</sequence>
<evidence type="ECO:0008006" key="3">
    <source>
        <dbReference type="Google" id="ProtNLM"/>
    </source>
</evidence>